<sequence>MEWPERMPMGNPAAPSSVRGLPDNPAQGRRPVPNSAATSNGHPPPPPPIPNLRNAPSNATLSASSPITSPAQVIALAREAMQTALESEGQAAEVGAAGTGLRAGVTVDLSRKGIQRLPEEVVDIVKDQLERLALSHNQLSSLPTRFSECTSLRYLNIRGNQIKEFPMALCDLKSLEILDLGRNLLRILPQDIARLSSLKVLSVPKNQIRELPLCLAEMVSLQVLKFEGNPISFPPKDAIQPQSGSPPHDGVTRETEVTEVAVTAMIKKFLRHYAMTGRMEGDATGDESSEGGIDVPRFPLKRAASGRFPIKVNGADVPDMRSPNAVSRPPPIPTRSHYRGLSQQSTAIRRPGVMPLTIGNVNERLRSNSETLLRSDRGPDGRSRRMGIVSRKTSELGTLDETQANNRFSHYRGLSHGSAMQGTPPGVKSPATPSEPYLQRPIYVRRLSVLPERRRESKIFDPLIEAAKGILYSVFQIHPMIQMLMSLTSDGSAKRSSLEIVIYNTNSHVEELEQEIQRHDTMLLENDEYSVMDNENVHRACHTLVSAYGHVCTLLVDNIDTFVNNGDARYIRTLLMLLYNSIMELRVTLATVSASRPASQSTNRGHSDTNETLKPFHREPFATPTAERTGLLRGRNGNFVHNPANLRVATDIPMHYAIGSSRTAKLASATPRSGESFSSTGSRDLANDYTAEDAQFDRVFLSLQKSTDTVLRTLPSFHVQLQGDLRTAIQQRAPMVLVQEWKRLIAMCGYTIQQTEMLRNRLSMIKLNDPSVRSHPGFWSLCNNFVDSWMSLIRRTKESMNTVPLPPDTKIRLRPIQQSMKEMGNVIMQSPWHHLMRSSGPNGSLSGNFSQNASPTTRVPITPQSAALGPAMQATVPTTPHSASFAAAFHGNVFDRADALMANPGISMSRSGTMSRGHSGFNSLSSISSMSSDGISSASTPFSPPTAGLGLSRPNGGRLAL</sequence>
<feature type="compositionally biased region" description="Polar residues" evidence="3">
    <location>
        <begin position="54"/>
        <end position="65"/>
    </location>
</feature>
<evidence type="ECO:0000313" key="5">
    <source>
        <dbReference type="EMBL" id="OAQ74338.1"/>
    </source>
</evidence>
<dbReference type="GeneID" id="28845615"/>
<dbReference type="Proteomes" id="UP000078397">
    <property type="component" value="Unassembled WGS sequence"/>
</dbReference>
<dbReference type="PROSITE" id="PS51450">
    <property type="entry name" value="LRR"/>
    <property type="match status" value="2"/>
</dbReference>
<dbReference type="KEGG" id="pchm:VFPPC_01864"/>
<dbReference type="PANTHER" id="PTHR48051:SF1">
    <property type="entry name" value="RAS SUPPRESSOR PROTEIN 1"/>
    <property type="match status" value="1"/>
</dbReference>
<dbReference type="InterPro" id="IPR055414">
    <property type="entry name" value="LRR_R13L4/SHOC2-like"/>
</dbReference>
<dbReference type="Pfam" id="PF23598">
    <property type="entry name" value="LRR_14"/>
    <property type="match status" value="1"/>
</dbReference>
<keyword evidence="1" id="KW-0433">Leucine-rich repeat</keyword>
<dbReference type="STRING" id="1380566.A0A179G9Y9"/>
<dbReference type="AlphaFoldDB" id="A0A179G9Y9"/>
<dbReference type="InterPro" id="IPR003591">
    <property type="entry name" value="Leu-rich_rpt_typical-subtyp"/>
</dbReference>
<dbReference type="GO" id="GO:0005737">
    <property type="term" value="C:cytoplasm"/>
    <property type="evidence" value="ECO:0007669"/>
    <property type="project" value="TreeGrafter"/>
</dbReference>
<dbReference type="InterPro" id="IPR019487">
    <property type="entry name" value="RAM_signalling_pathway_SOG2"/>
</dbReference>
<keyword evidence="6" id="KW-1185">Reference proteome</keyword>
<dbReference type="PANTHER" id="PTHR48051">
    <property type="match status" value="1"/>
</dbReference>
<dbReference type="SMART" id="SM00369">
    <property type="entry name" value="LRR_TYP"/>
    <property type="match status" value="3"/>
</dbReference>
<feature type="compositionally biased region" description="Polar residues" evidence="3">
    <location>
        <begin position="670"/>
        <end position="682"/>
    </location>
</feature>
<feature type="region of interest" description="Disordered" evidence="3">
    <location>
        <begin position="234"/>
        <end position="254"/>
    </location>
</feature>
<dbReference type="OrthoDB" id="1394818at2759"/>
<reference evidence="5 6" key="1">
    <citation type="journal article" date="2016" name="PLoS Pathog.">
        <title>Biosynthesis of antibiotic leucinostatins in bio-control fungus Purpureocillium lilacinum and their inhibition on phytophthora revealed by genome mining.</title>
        <authorList>
            <person name="Wang G."/>
            <person name="Liu Z."/>
            <person name="Lin R."/>
            <person name="Li E."/>
            <person name="Mao Z."/>
            <person name="Ling J."/>
            <person name="Yang Y."/>
            <person name="Yin W.B."/>
            <person name="Xie B."/>
        </authorList>
    </citation>
    <scope>NUCLEOTIDE SEQUENCE [LARGE SCALE GENOMIC DNA]</scope>
    <source>
        <strain evidence="5">170</strain>
    </source>
</reference>
<feature type="region of interest" description="Disordered" evidence="3">
    <location>
        <begin position="594"/>
        <end position="620"/>
    </location>
</feature>
<gene>
    <name evidence="5" type="ORF">VFPPC_01864</name>
</gene>
<keyword evidence="2" id="KW-0677">Repeat</keyword>
<dbReference type="SMART" id="SM00364">
    <property type="entry name" value="LRR_BAC"/>
    <property type="match status" value="4"/>
</dbReference>
<feature type="region of interest" description="Disordered" evidence="3">
    <location>
        <begin position="312"/>
        <end position="350"/>
    </location>
</feature>
<feature type="compositionally biased region" description="Polar residues" evidence="3">
    <location>
        <begin position="594"/>
        <end position="604"/>
    </location>
</feature>
<dbReference type="RefSeq" id="XP_018150421.1">
    <property type="nucleotide sequence ID" value="XM_018281621.1"/>
</dbReference>
<evidence type="ECO:0000256" key="3">
    <source>
        <dbReference type="SAM" id="MobiDB-lite"/>
    </source>
</evidence>
<dbReference type="SUPFAM" id="SSF52075">
    <property type="entry name" value="Outer arm dynein light chain 1"/>
    <property type="match status" value="1"/>
</dbReference>
<accession>A0A179G9Y9</accession>
<dbReference type="InterPro" id="IPR001611">
    <property type="entry name" value="Leu-rich_rpt"/>
</dbReference>
<feature type="compositionally biased region" description="Basic and acidic residues" evidence="3">
    <location>
        <begin position="605"/>
        <end position="620"/>
    </location>
</feature>
<dbReference type="InterPro" id="IPR050216">
    <property type="entry name" value="LRR_domain-containing"/>
</dbReference>
<feature type="region of interest" description="Disordered" evidence="3">
    <location>
        <begin position="1"/>
        <end position="65"/>
    </location>
</feature>
<dbReference type="Pfam" id="PF10428">
    <property type="entry name" value="SOG2"/>
    <property type="match status" value="1"/>
</dbReference>
<dbReference type="Gene3D" id="3.80.10.10">
    <property type="entry name" value="Ribonuclease Inhibitor"/>
    <property type="match status" value="1"/>
</dbReference>
<dbReference type="EMBL" id="LSBJ02000001">
    <property type="protein sequence ID" value="OAQ74338.1"/>
    <property type="molecule type" value="Genomic_DNA"/>
</dbReference>
<feature type="domain" description="Disease resistance R13L4/SHOC-2-like LRR" evidence="4">
    <location>
        <begin position="150"/>
        <end position="225"/>
    </location>
</feature>
<comment type="caution">
    <text evidence="5">The sequence shown here is derived from an EMBL/GenBank/DDBJ whole genome shotgun (WGS) entry which is preliminary data.</text>
</comment>
<evidence type="ECO:0000313" key="6">
    <source>
        <dbReference type="Proteomes" id="UP000078397"/>
    </source>
</evidence>
<evidence type="ECO:0000256" key="1">
    <source>
        <dbReference type="ARBA" id="ARBA00022614"/>
    </source>
</evidence>
<dbReference type="InterPro" id="IPR032675">
    <property type="entry name" value="LRR_dom_sf"/>
</dbReference>
<feature type="region of interest" description="Disordered" evidence="3">
    <location>
        <begin position="930"/>
        <end position="961"/>
    </location>
</feature>
<evidence type="ECO:0000259" key="4">
    <source>
        <dbReference type="Pfam" id="PF23598"/>
    </source>
</evidence>
<feature type="compositionally biased region" description="Low complexity" evidence="3">
    <location>
        <begin position="930"/>
        <end position="947"/>
    </location>
</feature>
<proteinExistence type="predicted"/>
<organism evidence="5 6">
    <name type="scientific">Pochonia chlamydosporia 170</name>
    <dbReference type="NCBI Taxonomy" id="1380566"/>
    <lineage>
        <taxon>Eukaryota</taxon>
        <taxon>Fungi</taxon>
        <taxon>Dikarya</taxon>
        <taxon>Ascomycota</taxon>
        <taxon>Pezizomycotina</taxon>
        <taxon>Sordariomycetes</taxon>
        <taxon>Hypocreomycetidae</taxon>
        <taxon>Hypocreales</taxon>
        <taxon>Clavicipitaceae</taxon>
        <taxon>Pochonia</taxon>
    </lineage>
</organism>
<evidence type="ECO:0000256" key="2">
    <source>
        <dbReference type="ARBA" id="ARBA00022737"/>
    </source>
</evidence>
<feature type="region of interest" description="Disordered" evidence="3">
    <location>
        <begin position="663"/>
        <end position="684"/>
    </location>
</feature>
<feature type="region of interest" description="Disordered" evidence="3">
    <location>
        <begin position="415"/>
        <end position="434"/>
    </location>
</feature>
<protein>
    <submittedName>
        <fullName evidence="5">Cell morphogenesis protein Sog2</fullName>
    </submittedName>
</protein>
<name>A0A179G9Y9_METCM</name>